<dbReference type="Gramene" id="OGLUM01G18890.1">
    <property type="protein sequence ID" value="OGLUM01G18890.1"/>
    <property type="gene ID" value="OGLUM01G18890"/>
</dbReference>
<evidence type="ECO:0000313" key="2">
    <source>
        <dbReference type="Proteomes" id="UP000026961"/>
    </source>
</evidence>
<sequence>MERHGWGLGMGMEGMWKKMAARMYVYKENADVGASEIFAPGGDDLYDYIELEGSMGPESSELPYWPMKFWAAHRVTNNVYAFISFHA</sequence>
<dbReference type="EnsemblPlants" id="OGLUM01G18890.1">
    <property type="protein sequence ID" value="OGLUM01G18890.1"/>
    <property type="gene ID" value="OGLUM01G18890"/>
</dbReference>
<protein>
    <submittedName>
        <fullName evidence="1">Uncharacterized protein</fullName>
    </submittedName>
</protein>
<accession>A0A0D9Y8W9</accession>
<name>A0A0D9Y8W9_9ORYZ</name>
<proteinExistence type="predicted"/>
<dbReference type="HOGENOM" id="CLU_2487020_0_0_1"/>
<evidence type="ECO:0000313" key="1">
    <source>
        <dbReference type="EnsemblPlants" id="OGLUM01G18890.1"/>
    </source>
</evidence>
<reference evidence="1" key="3">
    <citation type="submission" date="2018-05" db="EMBL/GenBank/DDBJ databases">
        <title>OgluRS3 (Oryza glumaepatula Reference Sequence Version 3).</title>
        <authorList>
            <person name="Zhang J."/>
            <person name="Kudrna D."/>
            <person name="Lee S."/>
            <person name="Talag J."/>
            <person name="Welchert J."/>
            <person name="Wing R.A."/>
        </authorList>
    </citation>
    <scope>NUCLEOTIDE SEQUENCE [LARGE SCALE GENOMIC DNA]</scope>
</reference>
<dbReference type="Proteomes" id="UP000026961">
    <property type="component" value="Chromosome 1"/>
</dbReference>
<reference evidence="1" key="1">
    <citation type="submission" date="2013-08" db="EMBL/GenBank/DDBJ databases">
        <title>Oryza genome evolution.</title>
        <authorList>
            <person name="Wing R.A."/>
            <person name="Panaud O."/>
            <person name="Oliveira A.C."/>
        </authorList>
    </citation>
    <scope>NUCLEOTIDE SEQUENCE</scope>
</reference>
<reference evidence="1" key="2">
    <citation type="submission" date="2015-04" db="UniProtKB">
        <authorList>
            <consortium name="EnsemblPlants"/>
        </authorList>
    </citation>
    <scope>IDENTIFICATION</scope>
</reference>
<dbReference type="AlphaFoldDB" id="A0A0D9Y8W9"/>
<keyword evidence="2" id="KW-1185">Reference proteome</keyword>
<organism evidence="1">
    <name type="scientific">Oryza glumipatula</name>
    <dbReference type="NCBI Taxonomy" id="40148"/>
    <lineage>
        <taxon>Eukaryota</taxon>
        <taxon>Viridiplantae</taxon>
        <taxon>Streptophyta</taxon>
        <taxon>Embryophyta</taxon>
        <taxon>Tracheophyta</taxon>
        <taxon>Spermatophyta</taxon>
        <taxon>Magnoliopsida</taxon>
        <taxon>Liliopsida</taxon>
        <taxon>Poales</taxon>
        <taxon>Poaceae</taxon>
        <taxon>BOP clade</taxon>
        <taxon>Oryzoideae</taxon>
        <taxon>Oryzeae</taxon>
        <taxon>Oryzinae</taxon>
        <taxon>Oryza</taxon>
    </lineage>
</organism>